<evidence type="ECO:0000313" key="3">
    <source>
        <dbReference type="EMBL" id="VYS81739.1"/>
    </source>
</evidence>
<dbReference type="InterPro" id="IPR040538">
    <property type="entry name" value="Cch_HTH"/>
</dbReference>
<accession>A0A6N2RN96</accession>
<dbReference type="RefSeq" id="WP_156352764.1">
    <property type="nucleotide sequence ID" value="NZ_CACRST010000009.1"/>
</dbReference>
<reference evidence="3" key="1">
    <citation type="submission" date="2019-11" db="EMBL/GenBank/DDBJ databases">
        <authorList>
            <person name="Feng L."/>
        </authorList>
    </citation>
    <scope>NUCLEOTIDE SEQUENCE</scope>
    <source>
        <strain evidence="3">BgluceraseaLFYP119</strain>
    </source>
</reference>
<dbReference type="InterPro" id="IPR009270">
    <property type="entry name" value="DUF927"/>
</dbReference>
<name>A0A6N2RN96_9FIRM</name>
<dbReference type="AlphaFoldDB" id="A0A6N2RN96"/>
<protein>
    <recommendedName>
        <fullName evidence="4">DUF927 domain-containing protein</fullName>
    </recommendedName>
</protein>
<gene>
    <name evidence="3" type="ORF">BGLFYP119_00704</name>
</gene>
<evidence type="ECO:0000259" key="2">
    <source>
        <dbReference type="Pfam" id="PF18662"/>
    </source>
</evidence>
<sequence>MVPLNQLTADSILSDEVLSEVFDQEDEIYKARLLLSLEDRAGELGRKHEFQELVKAYKRVERAMNKAQKEKPAPATILDNWTNFSDCPYERMQCSNWLATDDGIFIPNPNPGSLDIQACYHPIIPVERLKNLETGKEQIKLAYRRNGSWRELIVPKVIVTSNTKIVSLSELGISVTSENARYLVKYLADVENLNEDYINIQYSSSKLGWIKDDFLPYDTDIVFDGDIRFKQLFESIEQKGSREIWYSHIKELRRAGRIETKFLLAASFSSILVSLLGGLPFIVDLWGETEGGKTVSLMVAASVWANPGEKQYIGDFKTTDVALEAKADMLNNLPMILDDTSKVSARIRDNFEGFIYDLCSGKGKSRSNKELGINRENIWNLVTLTNGERPIQSYVSQGGAINRVLELECDEKVYQDPQNTANILKRNYGYAGKDFVEAVKEIGIDNIRLMQQEIQKQLFSDDKMQKQAIALSIVLTADRIATEYLFKDNCSISIEEAKKTLVDRSEVSDNERCYHYLIDKITMNDQRFDTDTHCEKWGEIEIPGVEYDTRIAIIQNQAMDMLCKEGGFSKKSFLSWAKKKNLLITENGRTTKVKKMSGVNVRCVWLKMVDDVESETAADFSEMSDSDIVFD</sequence>
<dbReference type="Pfam" id="PF06048">
    <property type="entry name" value="DUF927"/>
    <property type="match status" value="1"/>
</dbReference>
<organism evidence="3">
    <name type="scientific">Blautia glucerasea</name>
    <dbReference type="NCBI Taxonomy" id="536633"/>
    <lineage>
        <taxon>Bacteria</taxon>
        <taxon>Bacillati</taxon>
        <taxon>Bacillota</taxon>
        <taxon>Clostridia</taxon>
        <taxon>Lachnospirales</taxon>
        <taxon>Lachnospiraceae</taxon>
        <taxon>Blautia</taxon>
    </lineage>
</organism>
<proteinExistence type="predicted"/>
<dbReference type="Pfam" id="PF18662">
    <property type="entry name" value="HTH_56"/>
    <property type="match status" value="1"/>
</dbReference>
<feature type="domain" description="Cch helix turn helix" evidence="2">
    <location>
        <begin position="509"/>
        <end position="609"/>
    </location>
</feature>
<feature type="domain" description="DUF927" evidence="1">
    <location>
        <begin position="116"/>
        <end position="370"/>
    </location>
</feature>
<dbReference type="EMBL" id="CACRST010000009">
    <property type="protein sequence ID" value="VYS81739.1"/>
    <property type="molecule type" value="Genomic_DNA"/>
</dbReference>
<evidence type="ECO:0000259" key="1">
    <source>
        <dbReference type="Pfam" id="PF06048"/>
    </source>
</evidence>
<evidence type="ECO:0008006" key="4">
    <source>
        <dbReference type="Google" id="ProtNLM"/>
    </source>
</evidence>